<evidence type="ECO:0000313" key="4">
    <source>
        <dbReference type="Proteomes" id="UP000324611"/>
    </source>
</evidence>
<dbReference type="GO" id="GO:0015920">
    <property type="term" value="P:lipopolysaccharide transport"/>
    <property type="evidence" value="ECO:0007669"/>
    <property type="project" value="TreeGrafter"/>
</dbReference>
<keyword evidence="1" id="KW-0732">Signal</keyword>
<comment type="caution">
    <text evidence="3">The sequence shown here is derived from an EMBL/GenBank/DDBJ whole genome shotgun (WGS) entry which is preliminary data.</text>
</comment>
<dbReference type="Gene3D" id="2.60.450.10">
    <property type="entry name" value="Lipopolysaccharide (LPS) transport protein A like domain"/>
    <property type="match status" value="1"/>
</dbReference>
<dbReference type="InterPro" id="IPR005653">
    <property type="entry name" value="OstA-like_N"/>
</dbReference>
<reference evidence="3 4" key="2">
    <citation type="submission" date="2019-09" db="EMBL/GenBank/DDBJ databases">
        <authorList>
            <person name="Jin C."/>
        </authorList>
    </citation>
    <scope>NUCLEOTIDE SEQUENCE [LARGE SCALE GENOMIC DNA]</scope>
    <source>
        <strain evidence="3 4">BN140078</strain>
    </source>
</reference>
<evidence type="ECO:0000313" key="3">
    <source>
        <dbReference type="EMBL" id="KAA2239626.1"/>
    </source>
</evidence>
<feature type="domain" description="Organic solvent tolerance-like N-terminal" evidence="2">
    <location>
        <begin position="35"/>
        <end position="189"/>
    </location>
</feature>
<dbReference type="AlphaFoldDB" id="A0A5B2VMD2"/>
<accession>A0A5B2VMD2</accession>
<name>A0A5B2VMD2_9BACT</name>
<organism evidence="3 4">
    <name type="scientific">Chitinophaga agrisoli</name>
    <dbReference type="NCBI Taxonomy" id="2607653"/>
    <lineage>
        <taxon>Bacteria</taxon>
        <taxon>Pseudomonadati</taxon>
        <taxon>Bacteroidota</taxon>
        <taxon>Chitinophagia</taxon>
        <taxon>Chitinophagales</taxon>
        <taxon>Chitinophagaceae</taxon>
        <taxon>Chitinophaga</taxon>
    </lineage>
</organism>
<sequence>MQHLIRYGLILLGIYLLGIMPAIAQQKTGDSSSVIHILHADTLNNITRDSVQLARFIGNASFRQGNTIISCDSAFKNGLSNQLDAYGHVHINQADSVQVYGDYLHYEGNTKMATLNGNARLTDGKVTITGPQLEYDMNARIGTYEQGGRLVNGQSVLTSRQGYYYADTKDVYFKYDVLLVDPSYTLTTDTLLYNTDTRIATMVAPTTINDGKTVMYTTSGYYNTETGYGNFADRPTIVDSASTITADNIETDKTTGFSYATGNMVYRDTAQKMSLLSNYGKVNQANKTILATQHPLLILEREKDTLYMVADTLFSGILGKDTIPAVPAKRTGKDSLKLRDSTTMIRGKDTTGFARRMQMRDSLLRIDSVSVERDSAGIKVKVAVDSLRAALMKDTTAKALAVKPDSAGARLPKDTIPPAKTPRDTINIAKTPKDTAAAIAKAGKDTIKLSKDSLAAKKALPGDSLALRPAADTTKKDTTEKRYILAYHHVRIFSDSLQGVADSVYYSSRDSIFRFFRDPVLWANDTQLVGDTIYLYTKNQQADKLVLQPNGFIVNEAEKGKPLYNQIKGNIITGYFAGSALDWMHVDGNAESIYYVKDDEGGFISVNKSLSAIINIHFTNGELNKVVFIKDPEGVMYPFTKRPKDEMLLENFKWDIKRRPKSKYELMGGVGTTK</sequence>
<proteinExistence type="predicted"/>
<reference evidence="3 4" key="1">
    <citation type="submission" date="2019-09" db="EMBL/GenBank/DDBJ databases">
        <title>Chitinophaga ginsengihumi sp. nov., isolated from soil of ginseng rhizosphere.</title>
        <authorList>
            <person name="Lee J."/>
        </authorList>
    </citation>
    <scope>NUCLEOTIDE SEQUENCE [LARGE SCALE GENOMIC DNA]</scope>
    <source>
        <strain evidence="3 4">BN140078</strain>
    </source>
</reference>
<evidence type="ECO:0000256" key="1">
    <source>
        <dbReference type="ARBA" id="ARBA00022729"/>
    </source>
</evidence>
<dbReference type="GO" id="GO:0009279">
    <property type="term" value="C:cell outer membrane"/>
    <property type="evidence" value="ECO:0007669"/>
    <property type="project" value="TreeGrafter"/>
</dbReference>
<dbReference type="GO" id="GO:0017089">
    <property type="term" value="F:glycolipid transfer activity"/>
    <property type="evidence" value="ECO:0007669"/>
    <property type="project" value="TreeGrafter"/>
</dbReference>
<dbReference type="PANTHER" id="PTHR36504">
    <property type="entry name" value="LIPOPOLYSACCHARIDE EXPORT SYSTEM PROTEIN LPTA"/>
    <property type="match status" value="1"/>
</dbReference>
<dbReference type="Proteomes" id="UP000324611">
    <property type="component" value="Unassembled WGS sequence"/>
</dbReference>
<dbReference type="RefSeq" id="WP_149840805.1">
    <property type="nucleotide sequence ID" value="NZ_VUOC01000004.1"/>
</dbReference>
<protein>
    <recommendedName>
        <fullName evidence="2">Organic solvent tolerance-like N-terminal domain-containing protein</fullName>
    </recommendedName>
</protein>
<dbReference type="EMBL" id="VUOC01000004">
    <property type="protein sequence ID" value="KAA2239626.1"/>
    <property type="molecule type" value="Genomic_DNA"/>
</dbReference>
<gene>
    <name evidence="3" type="ORF">F0L74_25895</name>
</gene>
<evidence type="ECO:0000259" key="2">
    <source>
        <dbReference type="Pfam" id="PF13100"/>
    </source>
</evidence>
<dbReference type="InterPro" id="IPR052037">
    <property type="entry name" value="LPS_export_LptA"/>
</dbReference>
<dbReference type="GO" id="GO:0030288">
    <property type="term" value="C:outer membrane-bounded periplasmic space"/>
    <property type="evidence" value="ECO:0007669"/>
    <property type="project" value="TreeGrafter"/>
</dbReference>
<dbReference type="PANTHER" id="PTHR36504:SF1">
    <property type="entry name" value="LIPOPOLYSACCHARIDE EXPORT SYSTEM PROTEIN LPTA"/>
    <property type="match status" value="1"/>
</dbReference>
<dbReference type="Pfam" id="PF13100">
    <property type="entry name" value="OstA_2"/>
    <property type="match status" value="1"/>
</dbReference>
<keyword evidence="4" id="KW-1185">Reference proteome</keyword>